<dbReference type="EMBL" id="JARKIB010000112">
    <property type="protein sequence ID" value="KAJ7738409.1"/>
    <property type="molecule type" value="Genomic_DNA"/>
</dbReference>
<evidence type="ECO:0000313" key="3">
    <source>
        <dbReference type="EMBL" id="KAJ7738409.1"/>
    </source>
</evidence>
<feature type="signal peptide" evidence="2">
    <location>
        <begin position="1"/>
        <end position="22"/>
    </location>
</feature>
<gene>
    <name evidence="3" type="ORF">B0H16DRAFT_98440</name>
</gene>
<comment type="caution">
    <text evidence="3">The sequence shown here is derived from an EMBL/GenBank/DDBJ whole genome shotgun (WGS) entry which is preliminary data.</text>
</comment>
<keyword evidence="2" id="KW-0732">Signal</keyword>
<reference evidence="3" key="1">
    <citation type="submission" date="2023-03" db="EMBL/GenBank/DDBJ databases">
        <title>Massive genome expansion in bonnet fungi (Mycena s.s.) driven by repeated elements and novel gene families across ecological guilds.</title>
        <authorList>
            <consortium name="Lawrence Berkeley National Laboratory"/>
            <person name="Harder C.B."/>
            <person name="Miyauchi S."/>
            <person name="Viragh M."/>
            <person name="Kuo A."/>
            <person name="Thoen E."/>
            <person name="Andreopoulos B."/>
            <person name="Lu D."/>
            <person name="Skrede I."/>
            <person name="Drula E."/>
            <person name="Henrissat B."/>
            <person name="Morin E."/>
            <person name="Kohler A."/>
            <person name="Barry K."/>
            <person name="LaButti K."/>
            <person name="Morin E."/>
            <person name="Salamov A."/>
            <person name="Lipzen A."/>
            <person name="Mereny Z."/>
            <person name="Hegedus B."/>
            <person name="Baldrian P."/>
            <person name="Stursova M."/>
            <person name="Weitz H."/>
            <person name="Taylor A."/>
            <person name="Grigoriev I.V."/>
            <person name="Nagy L.G."/>
            <person name="Martin F."/>
            <person name="Kauserud H."/>
        </authorList>
    </citation>
    <scope>NUCLEOTIDE SEQUENCE</scope>
    <source>
        <strain evidence="3">CBHHK182m</strain>
    </source>
</reference>
<evidence type="ECO:0000256" key="1">
    <source>
        <dbReference type="SAM" id="MobiDB-lite"/>
    </source>
</evidence>
<feature type="region of interest" description="Disordered" evidence="1">
    <location>
        <begin position="39"/>
        <end position="79"/>
    </location>
</feature>
<proteinExistence type="predicted"/>
<evidence type="ECO:0000256" key="2">
    <source>
        <dbReference type="SAM" id="SignalP"/>
    </source>
</evidence>
<protein>
    <submittedName>
        <fullName evidence="3">Uncharacterized protein</fullName>
    </submittedName>
</protein>
<keyword evidence="4" id="KW-1185">Reference proteome</keyword>
<sequence>MSSTPPSSLLVLLLCLPSLTLPLPALALATSRRSPSSLLHQFWPRHPPNAPRSEPAAGYFPPSDGGGAQLTEAPGTSPPAGEPLNVILAGTSDPAVLVDSQADGGFRNFFLGVGFTSECLGQHEGAPQLANLGDGNGYVNETAVLRWDYGDPSLGTCRETVQGGNHFRYWTQNGASANSSAVFMATSYEMPIAEGHNIVVNGYNLGRDWLVGNITNSSIDTSTLTNTSTFSGTVSYAGFVYSTSISYVSGLLGNTSVGVNHGSTVGIDGQNALDGLVAVLDVKITTIPKNATKSSAPITAPPPPLQGLIPPLLLSLLLAALSL</sequence>
<name>A0AAD7IA40_9AGAR</name>
<accession>A0AAD7IA40</accession>
<feature type="chain" id="PRO_5042295736" evidence="2">
    <location>
        <begin position="23"/>
        <end position="323"/>
    </location>
</feature>
<dbReference type="AlphaFoldDB" id="A0AAD7IA40"/>
<evidence type="ECO:0000313" key="4">
    <source>
        <dbReference type="Proteomes" id="UP001215598"/>
    </source>
</evidence>
<organism evidence="3 4">
    <name type="scientific">Mycena metata</name>
    <dbReference type="NCBI Taxonomy" id="1033252"/>
    <lineage>
        <taxon>Eukaryota</taxon>
        <taxon>Fungi</taxon>
        <taxon>Dikarya</taxon>
        <taxon>Basidiomycota</taxon>
        <taxon>Agaricomycotina</taxon>
        <taxon>Agaricomycetes</taxon>
        <taxon>Agaricomycetidae</taxon>
        <taxon>Agaricales</taxon>
        <taxon>Marasmiineae</taxon>
        <taxon>Mycenaceae</taxon>
        <taxon>Mycena</taxon>
    </lineage>
</organism>
<dbReference type="Proteomes" id="UP001215598">
    <property type="component" value="Unassembled WGS sequence"/>
</dbReference>